<evidence type="ECO:0000259" key="6">
    <source>
        <dbReference type="Pfam" id="PF14040"/>
    </source>
</evidence>
<evidence type="ECO:0000259" key="7">
    <source>
        <dbReference type="Pfam" id="PF20041"/>
    </source>
</evidence>
<protein>
    <submittedName>
        <fullName evidence="8">RHS repeat-associated protein</fullName>
    </submittedName>
</protein>
<accession>A0ABU3GUZ5</accession>
<dbReference type="PANTHER" id="PTHR13833:SF71">
    <property type="entry name" value="NHL DOMAIN-CONTAINING PROTEIN"/>
    <property type="match status" value="1"/>
</dbReference>
<gene>
    <name evidence="8" type="ORF">QE417_002674</name>
</gene>
<feature type="compositionally biased region" description="Polar residues" evidence="3">
    <location>
        <begin position="1096"/>
        <end position="1113"/>
    </location>
</feature>
<dbReference type="PROSITE" id="PS51125">
    <property type="entry name" value="NHL"/>
    <property type="match status" value="3"/>
</dbReference>
<feature type="domain" description="Peptidase C-terminal archaeal/bacterial" evidence="5">
    <location>
        <begin position="77"/>
        <end position="141"/>
    </location>
</feature>
<evidence type="ECO:0000259" key="5">
    <source>
        <dbReference type="Pfam" id="PF04151"/>
    </source>
</evidence>
<evidence type="ECO:0000256" key="3">
    <source>
        <dbReference type="SAM" id="MobiDB-lite"/>
    </source>
</evidence>
<dbReference type="NCBIfam" id="TIGR03696">
    <property type="entry name" value="Rhs_assc_core"/>
    <property type="match status" value="1"/>
</dbReference>
<feature type="compositionally biased region" description="Low complexity" evidence="3">
    <location>
        <begin position="1626"/>
        <end position="1640"/>
    </location>
</feature>
<dbReference type="InterPro" id="IPR011042">
    <property type="entry name" value="6-blade_b-propeller_TolB-like"/>
</dbReference>
<evidence type="ECO:0000256" key="2">
    <source>
        <dbReference type="PROSITE-ProRule" id="PRU00504"/>
    </source>
</evidence>
<feature type="domain" description="DUF6443" evidence="7">
    <location>
        <begin position="725"/>
        <end position="867"/>
    </location>
</feature>
<dbReference type="InterPro" id="IPR001258">
    <property type="entry name" value="NHL_repeat"/>
</dbReference>
<feature type="region of interest" description="Disordered" evidence="3">
    <location>
        <begin position="1096"/>
        <end position="1115"/>
    </location>
</feature>
<dbReference type="InterPro" id="IPR022385">
    <property type="entry name" value="Rhs_assc_core"/>
</dbReference>
<keyword evidence="9" id="KW-1185">Reference proteome</keyword>
<comment type="caution">
    <text evidence="8">The sequence shown here is derived from an EMBL/GenBank/DDBJ whole genome shotgun (WGS) entry which is preliminary data.</text>
</comment>
<name>A0ABU3GUZ5_9SPHI</name>
<dbReference type="Gene3D" id="2.60.40.10">
    <property type="entry name" value="Immunoglobulins"/>
    <property type="match status" value="1"/>
</dbReference>
<dbReference type="Gene3D" id="2.180.10.10">
    <property type="entry name" value="RHS repeat-associated core"/>
    <property type="match status" value="1"/>
</dbReference>
<proteinExistence type="predicted"/>
<dbReference type="InterPro" id="IPR029476">
    <property type="entry name" value="DNase_NucA_NucB"/>
</dbReference>
<feature type="domain" description="Deoxyribonuclease NucA/NucB" evidence="6">
    <location>
        <begin position="1718"/>
        <end position="1764"/>
    </location>
</feature>
<feature type="repeat" description="NHL" evidence="2">
    <location>
        <begin position="351"/>
        <end position="381"/>
    </location>
</feature>
<evidence type="ECO:0000256" key="1">
    <source>
        <dbReference type="ARBA" id="ARBA00022737"/>
    </source>
</evidence>
<dbReference type="InterPro" id="IPR007280">
    <property type="entry name" value="Peptidase_C_arc/bac"/>
</dbReference>
<keyword evidence="4" id="KW-0812">Transmembrane</keyword>
<dbReference type="PANTHER" id="PTHR13833">
    <property type="match status" value="1"/>
</dbReference>
<evidence type="ECO:0000313" key="9">
    <source>
        <dbReference type="Proteomes" id="UP001258315"/>
    </source>
</evidence>
<keyword evidence="4" id="KW-0472">Membrane</keyword>
<dbReference type="Pfam" id="PF20041">
    <property type="entry name" value="DUF6443"/>
    <property type="match status" value="1"/>
</dbReference>
<dbReference type="InterPro" id="IPR045619">
    <property type="entry name" value="DUF6443"/>
</dbReference>
<dbReference type="Pfam" id="PF05345">
    <property type="entry name" value="He_PIG"/>
    <property type="match status" value="1"/>
</dbReference>
<evidence type="ECO:0000256" key="4">
    <source>
        <dbReference type="SAM" id="Phobius"/>
    </source>
</evidence>
<feature type="region of interest" description="Disordered" evidence="3">
    <location>
        <begin position="703"/>
        <end position="726"/>
    </location>
</feature>
<keyword evidence="4" id="KW-1133">Transmembrane helix</keyword>
<dbReference type="Pfam" id="PF01436">
    <property type="entry name" value="NHL"/>
    <property type="match status" value="4"/>
</dbReference>
<evidence type="ECO:0000313" key="8">
    <source>
        <dbReference type="EMBL" id="MDT3403602.1"/>
    </source>
</evidence>
<sequence length="1828" mass="199227">MNVLPTTVMALRALLLLMCIWLLPGKAQGQNGTYMYDAIPAGSFTACGGSYSDYRNNSYYGGVSYSDHVGYPSPEVWYMINADAGTNLSISLCGSNYDTFVRLFDAWGNEVASDDDGGCGGNTSLLQHTIGETGVYYVVVEGYSSNTGDYSLSITAAGGGLPAGANMSNAIDAGTFSGVGYYSDIRSNAPSCIGNDIGQPSNDIFYRFTLTNPATVTLSTCGSGFDTYMHLLNSSGAVVATNDDDNLGNQICTTYNEASLRLTLPPGTYYVVTEGYGTNTGNIAFQFSLSQQAAPNISYAQGSYSFPAGIAISSITPANSGGAPYAYGQTVTVAGNGNIGSTDGIASSASFYQPLGLGTDASGDIYVADTGNDRIRKITTSGTVSTFAGSGTGYADGMGSGASFNHPSSISTDASGNVYVGDQTNNRIRQISPSGYVTTKAGNGYAGYADGAALSASFNIPIGTAMDASGTLYVADTWNHRIRKIAVNGTVSTVAGTGATGMTNGNAFSSSFNYPSAVAIGPSNTLYVLDRYNHAIRKIDASGNVSTFAGNGAQGSADGTGTSAQFYYPTGMVIDKQGNLYVADEYNNRLRKVTPAGVVTTIAGNGIAGSLEGIGTSAMLNMPYGIALDPNGNILTSELGNHKVRKVITAPFSISPALPQGLVFDPATGTISGTPSLATTLTAYTVTVSNASGNSSYVLNISTGGSGSGQGPQPSQDRNYVITRRPRGEYLDENSIRNKTAGEVMADIQYIDGLGRLEQTVQFGGNQDASKDLILPSAYDQFGREAIKYLPYITEIGSNGSFRINAITEQQSFYHPGGAGNSGEMLPNGLVRIPTPYAITNFESSPLNRPIEQGAPGNDWQPTASGIVGAGHTIRKEYKSNLASGDYSVRLYNAELINNLSGEYRYSLTGTGFYAANELYLTITKDENYIEGTANFLGQKHEYKDKEGRIILRRLFNWKNNTIEKLSTYYVYDDSGNLSFILTPGVNPDEQSIPSLSNLNNFCYQYRYDNRRRLIEKKLPGKGWEYYVYNKEDRITFIQDANQRNKQLQEWTFNRYDKMGRVIMTGIWQSGNNGNNNLSSPDPSLRLWLQDWSNNHTPTSANRDNNNLATGYNQDDPPGQVLTINYYDDYLFPGNPFNSSVGNQLLHPTGLLTATKINILGTGNYLWTVNYFDNEGKIIQVKSQNHLGGSDIIDNTYSFTDELLTSTRTHVANGNSTTIDITYDYDHMGRRTRARQSINGATPTVLNQLFYNEVGQVKNKQVGDNLQSIDYSYNERGWLTRVNDPNLAITSNKRFSLELRYNHPLQGSMPQWNGNISEQQYRGQESGNQYVKYSYDKLNRLTEGVSSTGFSETGIVYDAMGNIRDLTRTGPYNATLHYNYNDGNQLSNVTNSGSSFRSYDYDLNGNATSDGQGNSINYNMLNLPAIIPGKGLTYTYTATGQKLKKVFAQGAGSVTDYVSGIQYKTDGTIDFIQTDEGRAIRSGASYNYEYTLKDHLGNNRVTVTSSGQVGEDDYYPFGLNVHRQQNDGNKYLYNSKELQEELVQYDYGARFYDPIIARWFSIDPLAEQSRSWAPYIYGKNNPLRFIDPDGMADQDMYGRDRFDSFGRFITPDARGDIDWLGLGQQSANERANSENENSSETSQDNSAASEQPPGGGNPKEIKTFYVFELLTPFVYHHIKFAIEVLHKPSLLVFSRLGYNERRRLALGYWNNPYYKRPFGWQVDEYPFASTLQGGLGASTVLVPAHENSMQGNHLQLMHFSEGELFRVKLIPYKGLEPVVVPVLETKRTPAYSPSYTIPYSAPKLNKGVVAGGVFATFLTYLMYLSLAI</sequence>
<dbReference type="CDD" id="cd14953">
    <property type="entry name" value="NHL_like_1"/>
    <property type="match status" value="1"/>
</dbReference>
<dbReference type="Pfam" id="PF14040">
    <property type="entry name" value="DNase_NucA_NucB"/>
    <property type="match status" value="1"/>
</dbReference>
<reference evidence="9" key="1">
    <citation type="submission" date="2023-07" db="EMBL/GenBank/DDBJ databases">
        <title>Functional and genomic diversity of the sorghum phyllosphere microbiome.</title>
        <authorList>
            <person name="Shade A."/>
        </authorList>
    </citation>
    <scope>NUCLEOTIDE SEQUENCE [LARGE SCALE GENOMIC DNA]</scope>
    <source>
        <strain evidence="9">SORGH_AS_0422</strain>
    </source>
</reference>
<keyword evidence="1" id="KW-0677">Repeat</keyword>
<feature type="repeat" description="NHL" evidence="2">
    <location>
        <begin position="565"/>
        <end position="596"/>
    </location>
</feature>
<organism evidence="8 9">
    <name type="scientific">Mucilaginibacter terrae</name>
    <dbReference type="NCBI Taxonomy" id="1955052"/>
    <lineage>
        <taxon>Bacteria</taxon>
        <taxon>Pseudomonadati</taxon>
        <taxon>Bacteroidota</taxon>
        <taxon>Sphingobacteriia</taxon>
        <taxon>Sphingobacteriales</taxon>
        <taxon>Sphingobacteriaceae</taxon>
        <taxon>Mucilaginibacter</taxon>
    </lineage>
</organism>
<dbReference type="Pfam" id="PF04151">
    <property type="entry name" value="PPC"/>
    <property type="match status" value="1"/>
</dbReference>
<feature type="repeat" description="NHL" evidence="2">
    <location>
        <begin position="512"/>
        <end position="542"/>
    </location>
</feature>
<dbReference type="InterPro" id="IPR013783">
    <property type="entry name" value="Ig-like_fold"/>
</dbReference>
<dbReference type="RefSeq" id="WP_311950721.1">
    <property type="nucleotide sequence ID" value="NZ_JAVLVU010000001.1"/>
</dbReference>
<dbReference type="Gene3D" id="2.120.10.30">
    <property type="entry name" value="TolB, C-terminal domain"/>
    <property type="match status" value="3"/>
</dbReference>
<dbReference type="SUPFAM" id="SSF63829">
    <property type="entry name" value="Calcium-dependent phosphotriesterase"/>
    <property type="match status" value="1"/>
</dbReference>
<dbReference type="Gene3D" id="2.60.120.380">
    <property type="match status" value="2"/>
</dbReference>
<dbReference type="EMBL" id="JAVLVU010000001">
    <property type="protein sequence ID" value="MDT3403602.1"/>
    <property type="molecule type" value="Genomic_DNA"/>
</dbReference>
<feature type="transmembrane region" description="Helical" evidence="4">
    <location>
        <begin position="1807"/>
        <end position="1826"/>
    </location>
</feature>
<dbReference type="SUPFAM" id="SSF101898">
    <property type="entry name" value="NHL repeat"/>
    <property type="match status" value="1"/>
</dbReference>
<feature type="region of interest" description="Disordered" evidence="3">
    <location>
        <begin position="1626"/>
        <end position="1656"/>
    </location>
</feature>
<dbReference type="Proteomes" id="UP001258315">
    <property type="component" value="Unassembled WGS sequence"/>
</dbReference>